<organism evidence="1 2">
    <name type="scientific">Eubacterium pyruvativorans</name>
    <dbReference type="NCBI Taxonomy" id="155865"/>
    <lineage>
        <taxon>Bacteria</taxon>
        <taxon>Bacillati</taxon>
        <taxon>Bacillota</taxon>
        <taxon>Clostridia</taxon>
        <taxon>Eubacteriales</taxon>
        <taxon>Eubacteriaceae</taxon>
        <taxon>Eubacterium</taxon>
    </lineage>
</organism>
<proteinExistence type="predicted"/>
<evidence type="ECO:0008006" key="3">
    <source>
        <dbReference type="Google" id="ProtNLM"/>
    </source>
</evidence>
<keyword evidence="2" id="KW-1185">Reference proteome</keyword>
<reference evidence="1 2" key="1">
    <citation type="submission" date="2016-10" db="EMBL/GenBank/DDBJ databases">
        <authorList>
            <person name="de Groot N.N."/>
        </authorList>
    </citation>
    <scope>NUCLEOTIDE SEQUENCE [LARGE SCALE GENOMIC DNA]</scope>
    <source>
        <strain evidence="1 2">KHGC13</strain>
    </source>
</reference>
<evidence type="ECO:0000313" key="2">
    <source>
        <dbReference type="Proteomes" id="UP000198817"/>
    </source>
</evidence>
<dbReference type="AlphaFoldDB" id="A0A1I7H4R3"/>
<dbReference type="OrthoDB" id="1738401at2"/>
<dbReference type="EMBL" id="FPBT01000012">
    <property type="protein sequence ID" value="SFU55697.1"/>
    <property type="molecule type" value="Genomic_DNA"/>
</dbReference>
<dbReference type="STRING" id="155865.SAMN05216515_11343"/>
<evidence type="ECO:0000313" key="1">
    <source>
        <dbReference type="EMBL" id="SFU55697.1"/>
    </source>
</evidence>
<protein>
    <recommendedName>
        <fullName evidence="3">SAF domain-containing protein</fullName>
    </recommendedName>
</protein>
<gene>
    <name evidence="1" type="ORF">SAMN05216508_11216</name>
</gene>
<accession>A0A1I7H4R3</accession>
<dbReference type="Proteomes" id="UP000198817">
    <property type="component" value="Unassembled WGS sequence"/>
</dbReference>
<sequence>MDRGRRLFGVLLIALSVLLLISWERWGRSRFVYDDVLVLRENVQKGSVITERMLTTMRMEHAGREVLGPADRKWLIGKASSQFVHSRAPLYRPYFEKNEYITGRNLDRYTLKIPENWVESSPFSLRRGDRAIFWSGGTRITSAPVAATDEQGKTFEVVVSREQTARLGRLAETGGKFVISRSR</sequence>
<name>A0A1I7H4R3_9FIRM</name>
<dbReference type="RefSeq" id="WP_090471216.1">
    <property type="nucleotide sequence ID" value="NZ_FOWF01000013.1"/>
</dbReference>